<dbReference type="PANTHER" id="PTHR13018">
    <property type="entry name" value="PROBABLE MEMBRANE PROTEIN DUF221-RELATED"/>
    <property type="match status" value="1"/>
</dbReference>
<sequence>MSLRRYVTLAVICVLALFYVIPVAALQGLLQLDRLRQIPFLDKILDIPLVRSLLLGVLPGLALRLFVMLLPLLLYPLNRSAGAVSEADVDFDVSTQYFVFQVLAVFGASFISGTLFNQVQTWLKDPSQVLTLLGTGVPQTASFFIIYTLFVGLIGRSLGLLRLFGLLIYAIRSAFAGTPRARARAWQLQTCAFGGRIPDQTIIMLLGIVFSCIQPLILVSMLIFFAMSLLVEKYNFVYVFRRRFESGGRMWRQVFVQIMTALYIFQAVMVSLLSIKRFVFAPLLVPLFLVTVVYHRAAMTLFRRPWETLSLRDARDLDEGDESGAQLAEPLLQHQASGQPDTFGAGVGGGAAPAPGAISVAAIAASQYVAPPFMPRERELRDLEAEVTRVQQALRDHNEAVEAGETPPMSSDV</sequence>
<keyword evidence="1" id="KW-0472">Membrane</keyword>
<reference evidence="3 4" key="1">
    <citation type="journal article" date="2013" name="BMC Genomics">
        <title>Reconstruction of the lipid metabolism for the microalga Monoraphidium neglectum from its genome sequence reveals characteristics suitable for biofuel production.</title>
        <authorList>
            <person name="Bogen C."/>
            <person name="Al-Dilaimi A."/>
            <person name="Albersmeier A."/>
            <person name="Wichmann J."/>
            <person name="Grundmann M."/>
            <person name="Rupp O."/>
            <person name="Lauersen K.J."/>
            <person name="Blifernez-Klassen O."/>
            <person name="Kalinowski J."/>
            <person name="Goesmann A."/>
            <person name="Mussgnug J.H."/>
            <person name="Kruse O."/>
        </authorList>
    </citation>
    <scope>NUCLEOTIDE SEQUENCE [LARGE SCALE GENOMIC DNA]</scope>
    <source>
        <strain evidence="3 4">SAG 48.87</strain>
    </source>
</reference>
<protein>
    <submittedName>
        <fullName evidence="3">Uncharacterized protein RSN1</fullName>
    </submittedName>
</protein>
<evidence type="ECO:0000256" key="1">
    <source>
        <dbReference type="SAM" id="Phobius"/>
    </source>
</evidence>
<dbReference type="Proteomes" id="UP000054498">
    <property type="component" value="Unassembled WGS sequence"/>
</dbReference>
<feature type="domain" description="CSC1/OSCA1-like 7TM region" evidence="2">
    <location>
        <begin position="4"/>
        <end position="272"/>
    </location>
</feature>
<dbReference type="AlphaFoldDB" id="A0A0D2MRP1"/>
<dbReference type="OrthoDB" id="547599at2759"/>
<dbReference type="GO" id="GO:0005227">
    <property type="term" value="F:calcium-activated cation channel activity"/>
    <property type="evidence" value="ECO:0007669"/>
    <property type="project" value="InterPro"/>
</dbReference>
<feature type="transmembrane region" description="Helical" evidence="1">
    <location>
        <begin position="202"/>
        <end position="230"/>
    </location>
</feature>
<dbReference type="InterPro" id="IPR003864">
    <property type="entry name" value="CSC1/OSCA1-like_7TM"/>
</dbReference>
<evidence type="ECO:0000313" key="3">
    <source>
        <dbReference type="EMBL" id="KIZ05265.1"/>
    </source>
</evidence>
<keyword evidence="1" id="KW-1133">Transmembrane helix</keyword>
<evidence type="ECO:0000259" key="2">
    <source>
        <dbReference type="Pfam" id="PF02714"/>
    </source>
</evidence>
<organism evidence="3 4">
    <name type="scientific">Monoraphidium neglectum</name>
    <dbReference type="NCBI Taxonomy" id="145388"/>
    <lineage>
        <taxon>Eukaryota</taxon>
        <taxon>Viridiplantae</taxon>
        <taxon>Chlorophyta</taxon>
        <taxon>core chlorophytes</taxon>
        <taxon>Chlorophyceae</taxon>
        <taxon>CS clade</taxon>
        <taxon>Sphaeropleales</taxon>
        <taxon>Selenastraceae</taxon>
        <taxon>Monoraphidium</taxon>
    </lineage>
</organism>
<keyword evidence="1" id="KW-0812">Transmembrane</keyword>
<name>A0A0D2MRP1_9CHLO</name>
<feature type="transmembrane region" description="Helical" evidence="1">
    <location>
        <begin position="129"/>
        <end position="154"/>
    </location>
</feature>
<gene>
    <name evidence="3" type="ORF">MNEG_2686</name>
</gene>
<feature type="transmembrane region" description="Helical" evidence="1">
    <location>
        <begin position="53"/>
        <end position="77"/>
    </location>
</feature>
<accession>A0A0D2MRP1</accession>
<dbReference type="RefSeq" id="XP_013904284.1">
    <property type="nucleotide sequence ID" value="XM_014048830.1"/>
</dbReference>
<dbReference type="EMBL" id="KK100532">
    <property type="protein sequence ID" value="KIZ05265.1"/>
    <property type="molecule type" value="Genomic_DNA"/>
</dbReference>
<dbReference type="PANTHER" id="PTHR13018:SF5">
    <property type="entry name" value="RE44586P"/>
    <property type="match status" value="1"/>
</dbReference>
<dbReference type="GO" id="GO:0005886">
    <property type="term" value="C:plasma membrane"/>
    <property type="evidence" value="ECO:0007669"/>
    <property type="project" value="TreeGrafter"/>
</dbReference>
<dbReference type="InterPro" id="IPR045122">
    <property type="entry name" value="Csc1-like"/>
</dbReference>
<dbReference type="Pfam" id="PF02714">
    <property type="entry name" value="RSN1_7TM"/>
    <property type="match status" value="1"/>
</dbReference>
<feature type="transmembrane region" description="Helical" evidence="1">
    <location>
        <begin position="97"/>
        <end position="117"/>
    </location>
</feature>
<feature type="transmembrane region" description="Helical" evidence="1">
    <location>
        <begin position="251"/>
        <end position="272"/>
    </location>
</feature>
<proteinExistence type="predicted"/>
<feature type="transmembrane region" description="Helical" evidence="1">
    <location>
        <begin position="278"/>
        <end position="295"/>
    </location>
</feature>
<dbReference type="GeneID" id="25735564"/>
<keyword evidence="4" id="KW-1185">Reference proteome</keyword>
<dbReference type="KEGG" id="mng:MNEG_2686"/>
<feature type="transmembrane region" description="Helical" evidence="1">
    <location>
        <begin position="6"/>
        <end position="32"/>
    </location>
</feature>
<evidence type="ECO:0000313" key="4">
    <source>
        <dbReference type="Proteomes" id="UP000054498"/>
    </source>
</evidence>